<feature type="signal peptide" evidence="5">
    <location>
        <begin position="1"/>
        <end position="21"/>
    </location>
</feature>
<dbReference type="EMBL" id="FWFV01000002">
    <property type="protein sequence ID" value="SLN23701.1"/>
    <property type="molecule type" value="Genomic_DNA"/>
</dbReference>
<evidence type="ECO:0000313" key="7">
    <source>
        <dbReference type="EMBL" id="SLN23701.1"/>
    </source>
</evidence>
<keyword evidence="3 4" id="KW-0408">Iron</keyword>
<dbReference type="InterPro" id="IPR036909">
    <property type="entry name" value="Cyt_c-like_dom_sf"/>
</dbReference>
<dbReference type="Pfam" id="PF13442">
    <property type="entry name" value="Cytochrome_CBB3"/>
    <property type="match status" value="1"/>
</dbReference>
<sequence length="139" mass="14578">MNTNRAALATALLLLTTGCVAPTIGDDAATTPTGEQVYQTQCAACHGAEGRGDGPLAQRLDRRPADLTQLADGDAFPRAHIMGYVDGYFRDDAGQVMPQFGPEMAAGQLVPYDIGDGILTPTPAALIRVADYVESLQAE</sequence>
<accession>A0A1Y5RRM0</accession>
<dbReference type="Gene3D" id="1.10.760.10">
    <property type="entry name" value="Cytochrome c-like domain"/>
    <property type="match status" value="1"/>
</dbReference>
<dbReference type="RefSeq" id="WP_085852858.1">
    <property type="nucleotide sequence ID" value="NZ_FOPF01000002.1"/>
</dbReference>
<keyword evidence="5" id="KW-0732">Signal</keyword>
<dbReference type="Proteomes" id="UP000193870">
    <property type="component" value="Unassembled WGS sequence"/>
</dbReference>
<feature type="domain" description="Cytochrome c" evidence="6">
    <location>
        <begin position="29"/>
        <end position="137"/>
    </location>
</feature>
<protein>
    <submittedName>
        <fullName evidence="7">Cytochrome c</fullName>
    </submittedName>
</protein>
<dbReference type="InterPro" id="IPR009056">
    <property type="entry name" value="Cyt_c-like_dom"/>
</dbReference>
<dbReference type="SUPFAM" id="SSF46626">
    <property type="entry name" value="Cytochrome c"/>
    <property type="match status" value="1"/>
</dbReference>
<dbReference type="OrthoDB" id="5514238at2"/>
<dbReference type="AlphaFoldDB" id="A0A1Y5RRM0"/>
<reference evidence="7 8" key="1">
    <citation type="submission" date="2017-03" db="EMBL/GenBank/DDBJ databases">
        <authorList>
            <person name="Afonso C.L."/>
            <person name="Miller P.J."/>
            <person name="Scott M.A."/>
            <person name="Spackman E."/>
            <person name="Goraichik I."/>
            <person name="Dimitrov K.M."/>
            <person name="Suarez D.L."/>
            <person name="Swayne D.E."/>
        </authorList>
    </citation>
    <scope>NUCLEOTIDE SEQUENCE [LARGE SCALE GENOMIC DNA]</scope>
    <source>
        <strain evidence="7 8">CECT 7066</strain>
    </source>
</reference>
<name>A0A1Y5RRM0_9RHOB</name>
<keyword evidence="2 4" id="KW-0479">Metal-binding</keyword>
<dbReference type="GO" id="GO:0046872">
    <property type="term" value="F:metal ion binding"/>
    <property type="evidence" value="ECO:0007669"/>
    <property type="project" value="UniProtKB-KW"/>
</dbReference>
<dbReference type="GO" id="GO:0009055">
    <property type="term" value="F:electron transfer activity"/>
    <property type="evidence" value="ECO:0007669"/>
    <property type="project" value="InterPro"/>
</dbReference>
<organism evidence="7 8">
    <name type="scientific">Palleronia marisminoris</name>
    <dbReference type="NCBI Taxonomy" id="315423"/>
    <lineage>
        <taxon>Bacteria</taxon>
        <taxon>Pseudomonadati</taxon>
        <taxon>Pseudomonadota</taxon>
        <taxon>Alphaproteobacteria</taxon>
        <taxon>Rhodobacterales</taxon>
        <taxon>Roseobacteraceae</taxon>
        <taxon>Palleronia</taxon>
    </lineage>
</organism>
<proteinExistence type="predicted"/>
<evidence type="ECO:0000256" key="3">
    <source>
        <dbReference type="ARBA" id="ARBA00023004"/>
    </source>
</evidence>
<gene>
    <name evidence="7" type="ORF">PAM7066_00810</name>
</gene>
<evidence type="ECO:0000259" key="6">
    <source>
        <dbReference type="PROSITE" id="PS51007"/>
    </source>
</evidence>
<evidence type="ECO:0000313" key="8">
    <source>
        <dbReference type="Proteomes" id="UP000193870"/>
    </source>
</evidence>
<dbReference type="STRING" id="315423.SAMN04488020_102471"/>
<dbReference type="PROSITE" id="PS51007">
    <property type="entry name" value="CYTC"/>
    <property type="match status" value="1"/>
</dbReference>
<dbReference type="PROSITE" id="PS51257">
    <property type="entry name" value="PROKAR_LIPOPROTEIN"/>
    <property type="match status" value="1"/>
</dbReference>
<evidence type="ECO:0000256" key="4">
    <source>
        <dbReference type="PROSITE-ProRule" id="PRU00433"/>
    </source>
</evidence>
<keyword evidence="8" id="KW-1185">Reference proteome</keyword>
<evidence type="ECO:0000256" key="5">
    <source>
        <dbReference type="SAM" id="SignalP"/>
    </source>
</evidence>
<dbReference type="GO" id="GO:0020037">
    <property type="term" value="F:heme binding"/>
    <property type="evidence" value="ECO:0007669"/>
    <property type="project" value="InterPro"/>
</dbReference>
<evidence type="ECO:0000256" key="1">
    <source>
        <dbReference type="ARBA" id="ARBA00022617"/>
    </source>
</evidence>
<feature type="chain" id="PRO_5010992112" evidence="5">
    <location>
        <begin position="22"/>
        <end position="139"/>
    </location>
</feature>
<evidence type="ECO:0000256" key="2">
    <source>
        <dbReference type="ARBA" id="ARBA00022723"/>
    </source>
</evidence>
<keyword evidence="1 4" id="KW-0349">Heme</keyword>